<evidence type="ECO:0000313" key="3">
    <source>
        <dbReference type="Proteomes" id="UP001157974"/>
    </source>
</evidence>
<feature type="region of interest" description="Disordered" evidence="1">
    <location>
        <begin position="68"/>
        <end position="89"/>
    </location>
</feature>
<keyword evidence="3" id="KW-1185">Reference proteome</keyword>
<evidence type="ECO:0008006" key="4">
    <source>
        <dbReference type="Google" id="ProtNLM"/>
    </source>
</evidence>
<feature type="compositionally biased region" description="Basic residues" evidence="1">
    <location>
        <begin position="253"/>
        <end position="264"/>
    </location>
</feature>
<reference evidence="2 3" key="1">
    <citation type="journal article" date="2023" name="Nat. Commun.">
        <title>Origin of minicircular mitochondrial genomes in red algae.</title>
        <authorList>
            <person name="Lee Y."/>
            <person name="Cho C.H."/>
            <person name="Lee Y.M."/>
            <person name="Park S.I."/>
            <person name="Yang J.H."/>
            <person name="West J.A."/>
            <person name="Bhattacharya D."/>
            <person name="Yoon H.S."/>
        </authorList>
    </citation>
    <scope>NUCLEOTIDE SEQUENCE [LARGE SCALE GENOMIC DNA]</scope>
    <source>
        <strain evidence="2 3">CCMP1338</strain>
        <tissue evidence="2">Whole cell</tissue>
    </source>
</reference>
<feature type="region of interest" description="Disordered" evidence="1">
    <location>
        <begin position="125"/>
        <end position="264"/>
    </location>
</feature>
<accession>A0AAV8UKQ3</accession>
<feature type="compositionally biased region" description="Basic residues" evidence="1">
    <location>
        <begin position="126"/>
        <end position="135"/>
    </location>
</feature>
<protein>
    <recommendedName>
        <fullName evidence="4">U1-type domain-containing protein</fullName>
    </recommendedName>
</protein>
<evidence type="ECO:0000313" key="2">
    <source>
        <dbReference type="EMBL" id="KAJ8901762.1"/>
    </source>
</evidence>
<feature type="compositionally biased region" description="Basic and acidic residues" evidence="1">
    <location>
        <begin position="136"/>
        <end position="153"/>
    </location>
</feature>
<feature type="compositionally biased region" description="Basic residues" evidence="1">
    <location>
        <begin position="234"/>
        <end position="243"/>
    </location>
</feature>
<organism evidence="2 3">
    <name type="scientific">Rhodosorus marinus</name>
    <dbReference type="NCBI Taxonomy" id="101924"/>
    <lineage>
        <taxon>Eukaryota</taxon>
        <taxon>Rhodophyta</taxon>
        <taxon>Stylonematophyceae</taxon>
        <taxon>Stylonematales</taxon>
        <taxon>Stylonemataceae</taxon>
        <taxon>Rhodosorus</taxon>
    </lineage>
</organism>
<dbReference type="AlphaFoldDB" id="A0AAV8UKQ3"/>
<name>A0AAV8UKQ3_9RHOD</name>
<comment type="caution">
    <text evidence="2">The sequence shown here is derived from an EMBL/GenBank/DDBJ whole genome shotgun (WGS) entry which is preliminary data.</text>
</comment>
<feature type="compositionally biased region" description="Basic and acidic residues" evidence="1">
    <location>
        <begin position="170"/>
        <end position="192"/>
    </location>
</feature>
<sequence>MIKRVKWNFVYDDDGAESESGTSSDELSADENERKEGDPGGRSSSDEEYEDTEVLRKLLFNDPTLRISDADALEEEDEPQMLPEEEDGEVIQVLKTEKLKETKTRVCTLCKQKRLLNDKDVEIHVASKKHKKAEKRLKEDKTCDSLNEDRPERSPYQSKPKEKTRKKKRYIDQPAKDDQLNGRRKEDPSPKESKKKTRKEKELKETKTPAEIRRSKKKREADTATRPESVKEKKISRKTKKRSPNSAGGSAEKKRKTKHVAGNG</sequence>
<gene>
    <name evidence="2" type="ORF">NDN08_003968</name>
</gene>
<evidence type="ECO:0000256" key="1">
    <source>
        <dbReference type="SAM" id="MobiDB-lite"/>
    </source>
</evidence>
<dbReference type="EMBL" id="JAMWBK010000010">
    <property type="protein sequence ID" value="KAJ8901762.1"/>
    <property type="molecule type" value="Genomic_DNA"/>
</dbReference>
<feature type="compositionally biased region" description="Basic and acidic residues" evidence="1">
    <location>
        <begin position="199"/>
        <end position="233"/>
    </location>
</feature>
<proteinExistence type="predicted"/>
<dbReference type="Proteomes" id="UP001157974">
    <property type="component" value="Unassembled WGS sequence"/>
</dbReference>
<feature type="region of interest" description="Disordered" evidence="1">
    <location>
        <begin position="13"/>
        <end position="51"/>
    </location>
</feature>
<feature type="compositionally biased region" description="Acidic residues" evidence="1">
    <location>
        <begin position="71"/>
        <end position="89"/>
    </location>
</feature>